<sequence>MNTVRQGRQKALIDLNEPTLDRKALDEDTFRRVIAVERKRTERSKSPFVLMLLEVDDQHVAKAIRALDSGMAVLLATSRDTDLVGWYESKHTIGVLFTGLMPGDKSLILTTILSRVTKTLREELTFEQFNLVKISLHYYPDDWVEKGPGRPSNPALYPDISSRDKGKQPMLILKRAIDVIGGVVLALICLPFCFIIAAAIKATSKGPILFRQMRVGQHGRQFTFLKFRSMYVGNDYSVHREFVTKLINKGVASETPEQGNIYKIVGDKRITPIGRFLRKTSLDELPQLINVLLGDMSLVGPRPPIPYELAAYQTWHRRRLLEVKPGITGLWQVTGRSTVDFDAMVRLDLRYATSWNPWLDIKILLRTPLAVIRGSGAY</sequence>
<keyword evidence="2" id="KW-1133">Transmembrane helix</keyword>
<protein>
    <submittedName>
        <fullName evidence="4">Sugar transferase</fullName>
        <ecNumber evidence="4">2.7.8.-</ecNumber>
    </submittedName>
</protein>
<accession>A0AAU7DFJ6</accession>
<comment type="similarity">
    <text evidence="1">Belongs to the bacterial sugar transferase family.</text>
</comment>
<keyword evidence="2" id="KW-0812">Transmembrane</keyword>
<dbReference type="EMBL" id="CP121196">
    <property type="protein sequence ID" value="XBH15586.1"/>
    <property type="molecule type" value="Genomic_DNA"/>
</dbReference>
<name>A0AAU7DFJ6_9BACT</name>
<dbReference type="PANTHER" id="PTHR30576">
    <property type="entry name" value="COLANIC BIOSYNTHESIS UDP-GLUCOSE LIPID CARRIER TRANSFERASE"/>
    <property type="match status" value="1"/>
</dbReference>
<evidence type="ECO:0000259" key="3">
    <source>
        <dbReference type="Pfam" id="PF02397"/>
    </source>
</evidence>
<evidence type="ECO:0000256" key="1">
    <source>
        <dbReference type="ARBA" id="ARBA00006464"/>
    </source>
</evidence>
<proteinExistence type="inferred from homology"/>
<dbReference type="InterPro" id="IPR003362">
    <property type="entry name" value="Bact_transf"/>
</dbReference>
<reference evidence="4" key="1">
    <citation type="submission" date="2023-03" db="EMBL/GenBank/DDBJ databases">
        <title>Edaphobacter sp.</title>
        <authorList>
            <person name="Huber K.J."/>
            <person name="Papendorf J."/>
            <person name="Pilke C."/>
            <person name="Bunk B."/>
            <person name="Sproeer C."/>
            <person name="Pester M."/>
        </authorList>
    </citation>
    <scope>NUCLEOTIDE SEQUENCE</scope>
    <source>
        <strain evidence="4">DSM 110680</strain>
    </source>
</reference>
<organism evidence="4">
    <name type="scientific">Telmatobacter sp. DSM 110680</name>
    <dbReference type="NCBI Taxonomy" id="3036704"/>
    <lineage>
        <taxon>Bacteria</taxon>
        <taxon>Pseudomonadati</taxon>
        <taxon>Acidobacteriota</taxon>
        <taxon>Terriglobia</taxon>
        <taxon>Terriglobales</taxon>
        <taxon>Acidobacteriaceae</taxon>
        <taxon>Telmatobacter</taxon>
    </lineage>
</organism>
<dbReference type="PANTHER" id="PTHR30576:SF10">
    <property type="entry name" value="SLL5057 PROTEIN"/>
    <property type="match status" value="1"/>
</dbReference>
<keyword evidence="2" id="KW-0472">Membrane</keyword>
<feature type="transmembrane region" description="Helical" evidence="2">
    <location>
        <begin position="176"/>
        <end position="200"/>
    </location>
</feature>
<dbReference type="Pfam" id="PF02397">
    <property type="entry name" value="Bac_transf"/>
    <property type="match status" value="1"/>
</dbReference>
<feature type="domain" description="Bacterial sugar transferase" evidence="3">
    <location>
        <begin position="174"/>
        <end position="372"/>
    </location>
</feature>
<evidence type="ECO:0000313" key="4">
    <source>
        <dbReference type="EMBL" id="XBH15586.1"/>
    </source>
</evidence>
<evidence type="ECO:0000256" key="2">
    <source>
        <dbReference type="SAM" id="Phobius"/>
    </source>
</evidence>
<gene>
    <name evidence="4" type="ORF">P8935_13505</name>
</gene>
<dbReference type="AlphaFoldDB" id="A0AAU7DFJ6"/>
<dbReference type="RefSeq" id="WP_348260819.1">
    <property type="nucleotide sequence ID" value="NZ_CP121196.1"/>
</dbReference>
<dbReference type="EC" id="2.7.8.-" evidence="4"/>
<dbReference type="GO" id="GO:0016780">
    <property type="term" value="F:phosphotransferase activity, for other substituted phosphate groups"/>
    <property type="evidence" value="ECO:0007669"/>
    <property type="project" value="TreeGrafter"/>
</dbReference>
<keyword evidence="4" id="KW-0808">Transferase</keyword>